<dbReference type="KEGG" id="hro:HELRODRAFT_184345"/>
<reference evidence="2 4" key="2">
    <citation type="journal article" date="2013" name="Nature">
        <title>Insights into bilaterian evolution from three spiralian genomes.</title>
        <authorList>
            <person name="Simakov O."/>
            <person name="Marletaz F."/>
            <person name="Cho S.J."/>
            <person name="Edsinger-Gonzales E."/>
            <person name="Havlak P."/>
            <person name="Hellsten U."/>
            <person name="Kuo D.H."/>
            <person name="Larsson T."/>
            <person name="Lv J."/>
            <person name="Arendt D."/>
            <person name="Savage R."/>
            <person name="Osoegawa K."/>
            <person name="de Jong P."/>
            <person name="Grimwood J."/>
            <person name="Chapman J.A."/>
            <person name="Shapiro H."/>
            <person name="Aerts A."/>
            <person name="Otillar R.P."/>
            <person name="Terry A.Y."/>
            <person name="Boore J.L."/>
            <person name="Grigoriev I.V."/>
            <person name="Lindberg D.R."/>
            <person name="Seaver E.C."/>
            <person name="Weisblat D.A."/>
            <person name="Putnam N.H."/>
            <person name="Rokhsar D.S."/>
        </authorList>
    </citation>
    <scope>NUCLEOTIDE SEQUENCE</scope>
</reference>
<reference evidence="3" key="3">
    <citation type="submission" date="2015-06" db="UniProtKB">
        <authorList>
            <consortium name="EnsemblMetazoa"/>
        </authorList>
    </citation>
    <scope>IDENTIFICATION</scope>
</reference>
<dbReference type="HOGENOM" id="CLU_877933_0_0_1"/>
<gene>
    <name evidence="3" type="primary">20209512</name>
    <name evidence="2" type="ORF">HELRODRAFT_184345</name>
</gene>
<dbReference type="Proteomes" id="UP000015101">
    <property type="component" value="Unassembled WGS sequence"/>
</dbReference>
<feature type="transmembrane region" description="Helical" evidence="1">
    <location>
        <begin position="44"/>
        <end position="70"/>
    </location>
</feature>
<evidence type="ECO:0000313" key="3">
    <source>
        <dbReference type="EnsemblMetazoa" id="HelroP184345"/>
    </source>
</evidence>
<sequence length="317" mass="34701">MLAKICSCENLEYNYNWNKLMEGVNVDCLVDWQVNAFFQQDLRIAVILILGVSLGILVGCSLLLVTVCFYRRRSKFASNSCATTAASLTSTANTTLYAPCQQQAQLDNSNKIYEFHQAQTLLQQNYSVNNINNNIKMLPQQSFPATNQQLLMQPCTPHLARTLNKPPLLGSNVVGNDNLLRNSNNKIFEAGAATTSAIDVAPLLLADNKLSYNYPTTATTTTSILKNKNININSGGCGKIFTNLPPPPPTTTTFNSPHLPHRHVPPVVTNRSKSVESDGGNIGTSACLLAVSAEKQQRNILHSFPNQADHHIYEIAG</sequence>
<dbReference type="EMBL" id="AMQM01009739">
    <property type="status" value="NOT_ANNOTATED_CDS"/>
    <property type="molecule type" value="Genomic_DNA"/>
</dbReference>
<name>T1FL13_HELRO</name>
<accession>T1FL13</accession>
<evidence type="ECO:0000313" key="2">
    <source>
        <dbReference type="EMBL" id="ESO00744.1"/>
    </source>
</evidence>
<evidence type="ECO:0000256" key="1">
    <source>
        <dbReference type="SAM" id="Phobius"/>
    </source>
</evidence>
<dbReference type="GeneID" id="20209512"/>
<dbReference type="EnsemblMetazoa" id="HelroT184345">
    <property type="protein sequence ID" value="HelroP184345"/>
    <property type="gene ID" value="HelroG184345"/>
</dbReference>
<dbReference type="CTD" id="20209512"/>
<protein>
    <submittedName>
        <fullName evidence="2 3">Uncharacterized protein</fullName>
    </submittedName>
</protein>
<keyword evidence="1" id="KW-0472">Membrane</keyword>
<reference evidence="4" key="1">
    <citation type="submission" date="2012-12" db="EMBL/GenBank/DDBJ databases">
        <authorList>
            <person name="Hellsten U."/>
            <person name="Grimwood J."/>
            <person name="Chapman J.A."/>
            <person name="Shapiro H."/>
            <person name="Aerts A."/>
            <person name="Otillar R.P."/>
            <person name="Terry A.Y."/>
            <person name="Boore J.L."/>
            <person name="Simakov O."/>
            <person name="Marletaz F."/>
            <person name="Cho S.-J."/>
            <person name="Edsinger-Gonzales E."/>
            <person name="Havlak P."/>
            <person name="Kuo D.-H."/>
            <person name="Larsson T."/>
            <person name="Lv J."/>
            <person name="Arendt D."/>
            <person name="Savage R."/>
            <person name="Osoegawa K."/>
            <person name="de Jong P."/>
            <person name="Lindberg D.R."/>
            <person name="Seaver E.C."/>
            <person name="Weisblat D.A."/>
            <person name="Putnam N.H."/>
            <person name="Grigoriev I.V."/>
            <person name="Rokhsar D.S."/>
        </authorList>
    </citation>
    <scope>NUCLEOTIDE SEQUENCE</scope>
</reference>
<keyword evidence="1" id="KW-1133">Transmembrane helix</keyword>
<dbReference type="RefSeq" id="XP_009021158.1">
    <property type="nucleotide sequence ID" value="XM_009022910.1"/>
</dbReference>
<dbReference type="AlphaFoldDB" id="T1FL13"/>
<dbReference type="InParanoid" id="T1FL13"/>
<keyword evidence="4" id="KW-1185">Reference proteome</keyword>
<keyword evidence="1" id="KW-0812">Transmembrane</keyword>
<evidence type="ECO:0000313" key="4">
    <source>
        <dbReference type="Proteomes" id="UP000015101"/>
    </source>
</evidence>
<dbReference type="EMBL" id="KB096876">
    <property type="protein sequence ID" value="ESO00744.1"/>
    <property type="molecule type" value="Genomic_DNA"/>
</dbReference>
<organism evidence="3 4">
    <name type="scientific">Helobdella robusta</name>
    <name type="common">Californian leech</name>
    <dbReference type="NCBI Taxonomy" id="6412"/>
    <lineage>
        <taxon>Eukaryota</taxon>
        <taxon>Metazoa</taxon>
        <taxon>Spiralia</taxon>
        <taxon>Lophotrochozoa</taxon>
        <taxon>Annelida</taxon>
        <taxon>Clitellata</taxon>
        <taxon>Hirudinea</taxon>
        <taxon>Rhynchobdellida</taxon>
        <taxon>Glossiphoniidae</taxon>
        <taxon>Helobdella</taxon>
    </lineage>
</organism>
<proteinExistence type="predicted"/>